<dbReference type="Proteomes" id="UP000192247">
    <property type="component" value="Unassembled WGS sequence"/>
</dbReference>
<dbReference type="EMBL" id="MNPL01006604">
    <property type="protein sequence ID" value="OQR75281.1"/>
    <property type="molecule type" value="Genomic_DNA"/>
</dbReference>
<dbReference type="AlphaFoldDB" id="A0A1V9XP83"/>
<evidence type="ECO:0000313" key="3">
    <source>
        <dbReference type="Proteomes" id="UP000192247"/>
    </source>
</evidence>
<evidence type="ECO:0000313" key="2">
    <source>
        <dbReference type="EMBL" id="OQR75281.1"/>
    </source>
</evidence>
<proteinExistence type="predicted"/>
<comment type="caution">
    <text evidence="2">The sequence shown here is derived from an EMBL/GenBank/DDBJ whole genome shotgun (WGS) entry which is preliminary data.</text>
</comment>
<organism evidence="2 3">
    <name type="scientific">Tropilaelaps mercedesae</name>
    <dbReference type="NCBI Taxonomy" id="418985"/>
    <lineage>
        <taxon>Eukaryota</taxon>
        <taxon>Metazoa</taxon>
        <taxon>Ecdysozoa</taxon>
        <taxon>Arthropoda</taxon>
        <taxon>Chelicerata</taxon>
        <taxon>Arachnida</taxon>
        <taxon>Acari</taxon>
        <taxon>Parasitiformes</taxon>
        <taxon>Mesostigmata</taxon>
        <taxon>Gamasina</taxon>
        <taxon>Dermanyssoidea</taxon>
        <taxon>Laelapidae</taxon>
        <taxon>Tropilaelaps</taxon>
    </lineage>
</organism>
<evidence type="ECO:0000256" key="1">
    <source>
        <dbReference type="SAM" id="MobiDB-lite"/>
    </source>
</evidence>
<gene>
    <name evidence="2" type="ORF">BIW11_08524</name>
</gene>
<sequence>MDTGEMSIEKILAILKTRRSGGGAFDQGPFKLPGSGNGAMLHSLSRSPFKNVHRRGSSSQSPPPNGVAATMGDQLESMEDDPPIPLQRAAMNGHGAGLLEDRTDPNNNEASFVPSKETALVVINGNGPVKASNGARMGSGCGSEAGKQEGKTVTLSLEQIESARELGITMRCLSRWLECRDHFSKLRNGRKSFEAGDALRELLSFRLEAIDYAQKEGRLYAASIFRVTLSELHEWTGRRDSYVRALSGKGCIDPRAFAIVDSSSELLLHEREELARAQAIAHRVGIDLGQANRFIQQLYSSARTTFAAGNGTAS</sequence>
<protein>
    <submittedName>
        <fullName evidence="2">Uncharacterized protein</fullName>
    </submittedName>
</protein>
<feature type="region of interest" description="Disordered" evidence="1">
    <location>
        <begin position="49"/>
        <end position="90"/>
    </location>
</feature>
<accession>A0A1V9XP83</accession>
<reference evidence="2 3" key="1">
    <citation type="journal article" date="2017" name="Gigascience">
        <title>Draft genome of the honey bee ectoparasitic mite, Tropilaelaps mercedesae, is shaped by the parasitic life history.</title>
        <authorList>
            <person name="Dong X."/>
            <person name="Armstrong S.D."/>
            <person name="Xia D."/>
            <person name="Makepeace B.L."/>
            <person name="Darby A.C."/>
            <person name="Kadowaki T."/>
        </authorList>
    </citation>
    <scope>NUCLEOTIDE SEQUENCE [LARGE SCALE GENOMIC DNA]</scope>
    <source>
        <strain evidence="2">Wuxi-XJTLU</strain>
    </source>
</reference>
<dbReference type="InParanoid" id="A0A1V9XP83"/>
<name>A0A1V9XP83_9ACAR</name>
<keyword evidence="3" id="KW-1185">Reference proteome</keyword>